<protein>
    <submittedName>
        <fullName evidence="1">Uncharacterized protein</fullName>
    </submittedName>
</protein>
<dbReference type="Proteomes" id="UP001596548">
    <property type="component" value="Unassembled WGS sequence"/>
</dbReference>
<sequence>MPYEFSVWHEVFYQDGNNIPRTVTIDLGAPMSWVAKSTLSTAWFGVREPSSGYGVAADIIDIDGASTPVVYAFGSSHPNDPNTHVSIAHPGMIGQATARRVTFRVRGTTFDSAAVAVNHLLVR</sequence>
<gene>
    <name evidence="1" type="ORF">ACFQS1_37550</name>
</gene>
<accession>A0ABW2I4H6</accession>
<dbReference type="EMBL" id="JBHTBJ010000058">
    <property type="protein sequence ID" value="MFC7279697.1"/>
    <property type="molecule type" value="Genomic_DNA"/>
</dbReference>
<comment type="caution">
    <text evidence="1">The sequence shown here is derived from an EMBL/GenBank/DDBJ whole genome shotgun (WGS) entry which is preliminary data.</text>
</comment>
<name>A0ABW2I4H6_9ACTN</name>
<evidence type="ECO:0000313" key="1">
    <source>
        <dbReference type="EMBL" id="MFC7279697.1"/>
    </source>
</evidence>
<proteinExistence type="predicted"/>
<reference evidence="2" key="1">
    <citation type="journal article" date="2019" name="Int. J. Syst. Evol. Microbiol.">
        <title>The Global Catalogue of Microorganisms (GCM) 10K type strain sequencing project: providing services to taxonomists for standard genome sequencing and annotation.</title>
        <authorList>
            <consortium name="The Broad Institute Genomics Platform"/>
            <consortium name="The Broad Institute Genome Sequencing Center for Infectious Disease"/>
            <person name="Wu L."/>
            <person name="Ma J."/>
        </authorList>
    </citation>
    <scope>NUCLEOTIDE SEQUENCE [LARGE SCALE GENOMIC DNA]</scope>
    <source>
        <strain evidence="2">XZYJT-10</strain>
    </source>
</reference>
<dbReference type="RefSeq" id="WP_378977268.1">
    <property type="nucleotide sequence ID" value="NZ_JBHTBJ010000058.1"/>
</dbReference>
<keyword evidence="2" id="KW-1185">Reference proteome</keyword>
<organism evidence="1 2">
    <name type="scientific">Paractinoplanes rhizophilus</name>
    <dbReference type="NCBI Taxonomy" id="1416877"/>
    <lineage>
        <taxon>Bacteria</taxon>
        <taxon>Bacillati</taxon>
        <taxon>Actinomycetota</taxon>
        <taxon>Actinomycetes</taxon>
        <taxon>Micromonosporales</taxon>
        <taxon>Micromonosporaceae</taxon>
        <taxon>Paractinoplanes</taxon>
    </lineage>
</organism>
<evidence type="ECO:0000313" key="2">
    <source>
        <dbReference type="Proteomes" id="UP001596548"/>
    </source>
</evidence>